<organism evidence="10 11">
    <name type="scientific">Candidatus Uhrbacteria bacterium CG_4_9_14_0_2_um_filter_41_50</name>
    <dbReference type="NCBI Taxonomy" id="1975031"/>
    <lineage>
        <taxon>Bacteria</taxon>
        <taxon>Candidatus Uhriibacteriota</taxon>
    </lineage>
</organism>
<evidence type="ECO:0000256" key="3">
    <source>
        <dbReference type="ARBA" id="ARBA00022722"/>
    </source>
</evidence>
<name>A0A2M8ENG4_9BACT</name>
<feature type="domain" description="DHHA1" evidence="8">
    <location>
        <begin position="346"/>
        <end position="438"/>
    </location>
</feature>
<evidence type="ECO:0000256" key="4">
    <source>
        <dbReference type="ARBA" id="ARBA00022801"/>
    </source>
</evidence>
<keyword evidence="4" id="KW-0378">Hydrolase</keyword>
<dbReference type="Pfam" id="PF01368">
    <property type="entry name" value="DHH"/>
    <property type="match status" value="1"/>
</dbReference>
<evidence type="ECO:0000259" key="7">
    <source>
        <dbReference type="Pfam" id="PF01368"/>
    </source>
</evidence>
<evidence type="ECO:0000313" key="10">
    <source>
        <dbReference type="EMBL" id="PJC24197.1"/>
    </source>
</evidence>
<dbReference type="GO" id="GO:0006310">
    <property type="term" value="P:DNA recombination"/>
    <property type="evidence" value="ECO:0007669"/>
    <property type="project" value="InterPro"/>
</dbReference>
<evidence type="ECO:0000256" key="2">
    <source>
        <dbReference type="ARBA" id="ARBA00019841"/>
    </source>
</evidence>
<dbReference type="GO" id="GO:0008409">
    <property type="term" value="F:5'-3' exonuclease activity"/>
    <property type="evidence" value="ECO:0007669"/>
    <property type="project" value="InterPro"/>
</dbReference>
<dbReference type="Pfam" id="PF17768">
    <property type="entry name" value="RecJ_OB"/>
    <property type="match status" value="1"/>
</dbReference>
<evidence type="ECO:0000256" key="1">
    <source>
        <dbReference type="ARBA" id="ARBA00005915"/>
    </source>
</evidence>
<dbReference type="InterPro" id="IPR051673">
    <property type="entry name" value="SSDNA_exonuclease_RecJ"/>
</dbReference>
<feature type="coiled-coil region" evidence="6">
    <location>
        <begin position="302"/>
        <end position="329"/>
    </location>
</feature>
<dbReference type="InterPro" id="IPR001667">
    <property type="entry name" value="DDH_dom"/>
</dbReference>
<dbReference type="PANTHER" id="PTHR30255">
    <property type="entry name" value="SINGLE-STRANDED-DNA-SPECIFIC EXONUCLEASE RECJ"/>
    <property type="match status" value="1"/>
</dbReference>
<dbReference type="Pfam" id="PF02272">
    <property type="entry name" value="DHHA1"/>
    <property type="match status" value="1"/>
</dbReference>
<dbReference type="InterPro" id="IPR038763">
    <property type="entry name" value="DHH_sf"/>
</dbReference>
<proteinExistence type="inferred from homology"/>
<dbReference type="InterPro" id="IPR041122">
    <property type="entry name" value="RecJ_OB"/>
</dbReference>
<evidence type="ECO:0000313" key="11">
    <source>
        <dbReference type="Proteomes" id="UP000230251"/>
    </source>
</evidence>
<evidence type="ECO:0000256" key="6">
    <source>
        <dbReference type="SAM" id="Coils"/>
    </source>
</evidence>
<evidence type="ECO:0000256" key="5">
    <source>
        <dbReference type="ARBA" id="ARBA00022839"/>
    </source>
</evidence>
<dbReference type="SUPFAM" id="SSF64182">
    <property type="entry name" value="DHH phosphoesterases"/>
    <property type="match status" value="1"/>
</dbReference>
<reference evidence="11" key="1">
    <citation type="submission" date="2017-09" db="EMBL/GenBank/DDBJ databases">
        <title>Depth-based differentiation of microbial function through sediment-hosted aquifers and enrichment of novel symbionts in the deep terrestrial subsurface.</title>
        <authorList>
            <person name="Probst A.J."/>
            <person name="Ladd B."/>
            <person name="Jarett J.K."/>
            <person name="Geller-Mcgrath D.E."/>
            <person name="Sieber C.M.K."/>
            <person name="Emerson J.B."/>
            <person name="Anantharaman K."/>
            <person name="Thomas B.C."/>
            <person name="Malmstrom R."/>
            <person name="Stieglmeier M."/>
            <person name="Klingl A."/>
            <person name="Woyke T."/>
            <person name="Ryan C.M."/>
            <person name="Banfield J.F."/>
        </authorList>
    </citation>
    <scope>NUCLEOTIDE SEQUENCE [LARGE SCALE GENOMIC DNA]</scope>
</reference>
<dbReference type="InterPro" id="IPR003156">
    <property type="entry name" value="DHHA1_dom"/>
</dbReference>
<keyword evidence="5 10" id="KW-0269">Exonuclease</keyword>
<comment type="caution">
    <text evidence="10">The sequence shown here is derived from an EMBL/GenBank/DDBJ whole genome shotgun (WGS) entry which is preliminary data.</text>
</comment>
<dbReference type="GO" id="GO:0003676">
    <property type="term" value="F:nucleic acid binding"/>
    <property type="evidence" value="ECO:0007669"/>
    <property type="project" value="InterPro"/>
</dbReference>
<dbReference type="Gene3D" id="3.90.1640.30">
    <property type="match status" value="1"/>
</dbReference>
<dbReference type="InterPro" id="IPR004610">
    <property type="entry name" value="RecJ"/>
</dbReference>
<dbReference type="Gene3D" id="2.40.50.460">
    <property type="match status" value="1"/>
</dbReference>
<dbReference type="Proteomes" id="UP000230251">
    <property type="component" value="Unassembled WGS sequence"/>
</dbReference>
<dbReference type="GO" id="GO:0006281">
    <property type="term" value="P:DNA repair"/>
    <property type="evidence" value="ECO:0007669"/>
    <property type="project" value="InterPro"/>
</dbReference>
<evidence type="ECO:0000259" key="9">
    <source>
        <dbReference type="Pfam" id="PF17768"/>
    </source>
</evidence>
<protein>
    <recommendedName>
        <fullName evidence="2">Single-stranded-DNA-specific exonuclease RecJ</fullName>
    </recommendedName>
</protein>
<keyword evidence="6" id="KW-0175">Coiled coil</keyword>
<gene>
    <name evidence="10" type="primary">recJ</name>
    <name evidence="10" type="ORF">CO057_04165</name>
</gene>
<dbReference type="AlphaFoldDB" id="A0A2M8ENG4"/>
<dbReference type="PANTHER" id="PTHR30255:SF2">
    <property type="entry name" value="SINGLE-STRANDED-DNA-SPECIFIC EXONUCLEASE RECJ"/>
    <property type="match status" value="1"/>
</dbReference>
<feature type="domain" description="DDH" evidence="7">
    <location>
        <begin position="67"/>
        <end position="206"/>
    </location>
</feature>
<accession>A0A2M8ENG4</accession>
<comment type="similarity">
    <text evidence="1">Belongs to the RecJ family.</text>
</comment>
<sequence length="564" mass="62079">MNYKWKLKERVSGDIITQLLANRGIGEREKQAFLNPDWDRDTNDPFLFTNMQSAVDKVFIALENKQKIVIHGDYDADGVSGSSLLYITILELADKIGTPVNLDVYLPDREKDGYGVALHTVGRMIKEGVNLIITVDCGIANADVFEVAQQAGVDVIICDHHQMAPEIPKHAIIIHPLVAGEVYPNKNLCGTGVAFKLASALIIEARKRNLDFPIGHEKWLTDFVAIATVTDVMPLLGENRALEKFGLQALNKTRRLGLQKIIEMSGTELGSIDTQTIGYRIGPRINAAGRIGSARSAFNALVAKTEQEAEEHANTLEMLNRKRQEITELSYNEAKRLVTARKDAHVHVVWNETWAPGIVGLIAGKIVTEFGVPAFALTRVDDKYVGSGRSINGLHLVEAMRSCGDIFIKAGGHPEACGLTISGEDNIRLFRERINIYAKDFFADTNVDLSIDIDAELPFEEITFDAYYQIRQFEPFGKGNPEPVFSASGTILKADAVGKTGTHLKITLMNHNGVNQLIGFGFGELAGQLTVGTKIDVAYELSVNEWNGNISLQGRIIDIIIKNS</sequence>
<dbReference type="NCBIfam" id="TIGR00644">
    <property type="entry name" value="recJ"/>
    <property type="match status" value="1"/>
</dbReference>
<keyword evidence="3" id="KW-0540">Nuclease</keyword>
<dbReference type="EMBL" id="PFSI01000063">
    <property type="protein sequence ID" value="PJC24197.1"/>
    <property type="molecule type" value="Genomic_DNA"/>
</dbReference>
<feature type="domain" description="RecJ OB" evidence="9">
    <location>
        <begin position="453"/>
        <end position="558"/>
    </location>
</feature>
<evidence type="ECO:0000259" key="8">
    <source>
        <dbReference type="Pfam" id="PF02272"/>
    </source>
</evidence>